<proteinExistence type="predicted"/>
<accession>A0A9Q0L2J8</accession>
<dbReference type="Proteomes" id="UP001141806">
    <property type="component" value="Unassembled WGS sequence"/>
</dbReference>
<name>A0A9Q0L2J8_9MAGN</name>
<dbReference type="AlphaFoldDB" id="A0A9Q0L2J8"/>
<keyword evidence="3" id="KW-1185">Reference proteome</keyword>
<protein>
    <submittedName>
        <fullName evidence="2">Uncharacterized protein</fullName>
    </submittedName>
</protein>
<reference evidence="2" key="1">
    <citation type="journal article" date="2023" name="Plant J.">
        <title>The genome of the king protea, Protea cynaroides.</title>
        <authorList>
            <person name="Chang J."/>
            <person name="Duong T.A."/>
            <person name="Schoeman C."/>
            <person name="Ma X."/>
            <person name="Roodt D."/>
            <person name="Barker N."/>
            <person name="Li Z."/>
            <person name="Van de Peer Y."/>
            <person name="Mizrachi E."/>
        </authorList>
    </citation>
    <scope>NUCLEOTIDE SEQUENCE</scope>
    <source>
        <tissue evidence="2">Young leaves</tissue>
    </source>
</reference>
<organism evidence="2 3">
    <name type="scientific">Protea cynaroides</name>
    <dbReference type="NCBI Taxonomy" id="273540"/>
    <lineage>
        <taxon>Eukaryota</taxon>
        <taxon>Viridiplantae</taxon>
        <taxon>Streptophyta</taxon>
        <taxon>Embryophyta</taxon>
        <taxon>Tracheophyta</taxon>
        <taxon>Spermatophyta</taxon>
        <taxon>Magnoliopsida</taxon>
        <taxon>Proteales</taxon>
        <taxon>Proteaceae</taxon>
        <taxon>Protea</taxon>
    </lineage>
</organism>
<feature type="region of interest" description="Disordered" evidence="1">
    <location>
        <begin position="68"/>
        <end position="88"/>
    </location>
</feature>
<gene>
    <name evidence="2" type="ORF">NE237_031938</name>
</gene>
<dbReference type="EMBL" id="JAMYWD010000001">
    <property type="protein sequence ID" value="KAJ4981101.1"/>
    <property type="molecule type" value="Genomic_DNA"/>
</dbReference>
<sequence>MHVHSQATSIPLTETQKAKIIEYLSTNPALASVILNLASKLSEMTLSIASLSSRLNYPSHSPVFPCASAHPRPPIEMHSSSSSPQPLAIAIPLTEQAEPSALSFQSRAK</sequence>
<comment type="caution">
    <text evidence="2">The sequence shown here is derived from an EMBL/GenBank/DDBJ whole genome shotgun (WGS) entry which is preliminary data.</text>
</comment>
<evidence type="ECO:0000313" key="2">
    <source>
        <dbReference type="EMBL" id="KAJ4981101.1"/>
    </source>
</evidence>
<evidence type="ECO:0000256" key="1">
    <source>
        <dbReference type="SAM" id="MobiDB-lite"/>
    </source>
</evidence>
<evidence type="ECO:0000313" key="3">
    <source>
        <dbReference type="Proteomes" id="UP001141806"/>
    </source>
</evidence>